<dbReference type="InterPro" id="IPR007688">
    <property type="entry name" value="Conjugal_tfr_TrbL/VirB6"/>
</dbReference>
<dbReference type="Pfam" id="PF04610">
    <property type="entry name" value="TrbL"/>
    <property type="match status" value="1"/>
</dbReference>
<dbReference type="AlphaFoldDB" id="A0A1F5WPI7"/>
<evidence type="ECO:0000313" key="7">
    <source>
        <dbReference type="Proteomes" id="UP000177723"/>
    </source>
</evidence>
<keyword evidence="2 5" id="KW-1133">Transmembrane helix</keyword>
<feature type="compositionally biased region" description="Basic and acidic residues" evidence="4">
    <location>
        <begin position="516"/>
        <end position="532"/>
    </location>
</feature>
<dbReference type="Proteomes" id="UP000177723">
    <property type="component" value="Unassembled WGS sequence"/>
</dbReference>
<evidence type="ECO:0000256" key="4">
    <source>
        <dbReference type="SAM" id="MobiDB-lite"/>
    </source>
</evidence>
<sequence>MEAIFSKKFLAGLLIISILSLTLPFHQAHAVSLKDLFTGGAKVVKAAPSVLKGAGKVALGFVITAAALKLLSGVIILIAGMLFDMSVGFTLDNDNYSSSKIDAIDAGWTFSRDIVNIFFIFILLFIAIATILGIESYGAKSLLARLIVVALLVNFSLLATRGIIFVSNSLAVQIYNSQSNIGDSDGEAGTIGTLFNFKFKKNLGARVLGMFKVQRIFAKVPIPDSGSTIANEIFGFGTIELGGIVITILGAFLLFAASFLFITRMAILWLLMILAPFGFVFLILPATRSYAQQWWKKLIDQAVFAPAFLFLFFISLKILEKLPDFTSKANDIKGTNEFLALILLQVSIAFILLFASLMVAKQLGIYGADGAMSMAKKSGKAFGRYAGKTLPSRGVSRTAKAIENTRVGNAMKQIPGVGRMLGAASQLNAKEIKEYEKKYQGYDRKILENMANNPRANLMNSSQRAAVNNLLGKARGADEKAKRDKEERAQEDMILKSPLFSAEEKLATMVRRERRRSSEAESRATEAESKAEEAEEKAEEAGTRAARAETSAGEARAEASATKPTQNETNAT</sequence>
<reference evidence="6 7" key="1">
    <citation type="journal article" date="2016" name="Nat. Commun.">
        <title>Thousands of microbial genomes shed light on interconnected biogeochemical processes in an aquifer system.</title>
        <authorList>
            <person name="Anantharaman K."/>
            <person name="Brown C.T."/>
            <person name="Hug L.A."/>
            <person name="Sharon I."/>
            <person name="Castelle C.J."/>
            <person name="Probst A.J."/>
            <person name="Thomas B.C."/>
            <person name="Singh A."/>
            <person name="Wilkins M.J."/>
            <person name="Karaoz U."/>
            <person name="Brodie E.L."/>
            <person name="Williams K.H."/>
            <person name="Hubbard S.S."/>
            <person name="Banfield J.F."/>
        </authorList>
    </citation>
    <scope>NUCLEOTIDE SEQUENCE [LARGE SCALE GENOMIC DNA]</scope>
</reference>
<evidence type="ECO:0000256" key="5">
    <source>
        <dbReference type="SAM" id="Phobius"/>
    </source>
</evidence>
<feature type="transmembrane region" description="Helical" evidence="5">
    <location>
        <begin position="146"/>
        <end position="166"/>
    </location>
</feature>
<dbReference type="EMBL" id="MFHT01000017">
    <property type="protein sequence ID" value="OGF77514.1"/>
    <property type="molecule type" value="Genomic_DNA"/>
</dbReference>
<feature type="compositionally biased region" description="Low complexity" evidence="4">
    <location>
        <begin position="543"/>
        <end position="562"/>
    </location>
</feature>
<proteinExistence type="predicted"/>
<dbReference type="GO" id="GO:0030255">
    <property type="term" value="P:protein secretion by the type IV secretion system"/>
    <property type="evidence" value="ECO:0007669"/>
    <property type="project" value="InterPro"/>
</dbReference>
<evidence type="ECO:0000256" key="3">
    <source>
        <dbReference type="ARBA" id="ARBA00023136"/>
    </source>
</evidence>
<feature type="transmembrane region" description="Helical" evidence="5">
    <location>
        <begin position="298"/>
        <end position="318"/>
    </location>
</feature>
<comment type="caution">
    <text evidence="6">The sequence shown here is derived from an EMBL/GenBank/DDBJ whole genome shotgun (WGS) entry which is preliminary data.</text>
</comment>
<evidence type="ECO:0000256" key="1">
    <source>
        <dbReference type="ARBA" id="ARBA00022692"/>
    </source>
</evidence>
<keyword evidence="3 5" id="KW-0472">Membrane</keyword>
<organism evidence="6 7">
    <name type="scientific">Candidatus Giovannonibacteria bacterium RIFCSPHIGHO2_12_FULL_43_15</name>
    <dbReference type="NCBI Taxonomy" id="1798341"/>
    <lineage>
        <taxon>Bacteria</taxon>
        <taxon>Candidatus Giovannoniibacteriota</taxon>
    </lineage>
</organism>
<evidence type="ECO:0008006" key="8">
    <source>
        <dbReference type="Google" id="ProtNLM"/>
    </source>
</evidence>
<accession>A0A1F5WPI7</accession>
<protein>
    <recommendedName>
        <fullName evidence="8">TrbL/VirB6 plasmid conjugal transfer protein</fullName>
    </recommendedName>
</protein>
<name>A0A1F5WPI7_9BACT</name>
<keyword evidence="1 5" id="KW-0812">Transmembrane</keyword>
<feature type="transmembrane region" description="Helical" evidence="5">
    <location>
        <begin position="58"/>
        <end position="83"/>
    </location>
</feature>
<gene>
    <name evidence="6" type="ORF">A3F23_00880</name>
</gene>
<feature type="transmembrane region" description="Helical" evidence="5">
    <location>
        <begin position="338"/>
        <end position="360"/>
    </location>
</feature>
<feature type="region of interest" description="Disordered" evidence="4">
    <location>
        <begin position="506"/>
        <end position="572"/>
    </location>
</feature>
<evidence type="ECO:0000313" key="6">
    <source>
        <dbReference type="EMBL" id="OGF77514.1"/>
    </source>
</evidence>
<feature type="transmembrane region" description="Helical" evidence="5">
    <location>
        <begin position="267"/>
        <end position="286"/>
    </location>
</feature>
<evidence type="ECO:0000256" key="2">
    <source>
        <dbReference type="ARBA" id="ARBA00022989"/>
    </source>
</evidence>
<feature type="transmembrane region" description="Helical" evidence="5">
    <location>
        <begin position="241"/>
        <end position="261"/>
    </location>
</feature>
<feature type="transmembrane region" description="Helical" evidence="5">
    <location>
        <begin position="114"/>
        <end position="134"/>
    </location>
</feature>
<feature type="compositionally biased region" description="Basic and acidic residues" evidence="4">
    <location>
        <begin position="475"/>
        <end position="493"/>
    </location>
</feature>
<feature type="region of interest" description="Disordered" evidence="4">
    <location>
        <begin position="472"/>
        <end position="493"/>
    </location>
</feature>
<feature type="compositionally biased region" description="Polar residues" evidence="4">
    <location>
        <begin position="563"/>
        <end position="572"/>
    </location>
</feature>